<evidence type="ECO:0000313" key="2">
    <source>
        <dbReference type="Proteomes" id="UP001159405"/>
    </source>
</evidence>
<keyword evidence="2" id="KW-1185">Reference proteome</keyword>
<sequence>MLDFTIACAQSYATWYVIDSHARNSCGMVDEHGSSIVLKFSNFNALLYHLRSFVETTTSERDLNIDDLTFEALVLNVNERIPTESQDVLIVPVSTLSLYQNRFGNIDIQSSFTACLEKGQEIKIDNVLDFYLLHAAENRLRDNLKDSIYLQFLLLH</sequence>
<accession>A0ABN8QDU6</accession>
<proteinExistence type="predicted"/>
<organism evidence="1 2">
    <name type="scientific">Porites lobata</name>
    <dbReference type="NCBI Taxonomy" id="104759"/>
    <lineage>
        <taxon>Eukaryota</taxon>
        <taxon>Metazoa</taxon>
        <taxon>Cnidaria</taxon>
        <taxon>Anthozoa</taxon>
        <taxon>Hexacorallia</taxon>
        <taxon>Scleractinia</taxon>
        <taxon>Fungiina</taxon>
        <taxon>Poritidae</taxon>
        <taxon>Porites</taxon>
    </lineage>
</organism>
<dbReference type="EMBL" id="CALNXK010000123">
    <property type="protein sequence ID" value="CAH3162470.1"/>
    <property type="molecule type" value="Genomic_DNA"/>
</dbReference>
<comment type="caution">
    <text evidence="1">The sequence shown here is derived from an EMBL/GenBank/DDBJ whole genome shotgun (WGS) entry which is preliminary data.</text>
</comment>
<dbReference type="Proteomes" id="UP001159405">
    <property type="component" value="Unassembled WGS sequence"/>
</dbReference>
<reference evidence="1 2" key="1">
    <citation type="submission" date="2022-05" db="EMBL/GenBank/DDBJ databases">
        <authorList>
            <consortium name="Genoscope - CEA"/>
            <person name="William W."/>
        </authorList>
    </citation>
    <scope>NUCLEOTIDE SEQUENCE [LARGE SCALE GENOMIC DNA]</scope>
</reference>
<name>A0ABN8QDU6_9CNID</name>
<evidence type="ECO:0000313" key="1">
    <source>
        <dbReference type="EMBL" id="CAH3162470.1"/>
    </source>
</evidence>
<gene>
    <name evidence="1" type="ORF">PLOB_00005340</name>
</gene>
<protein>
    <submittedName>
        <fullName evidence="1">Uncharacterized protein</fullName>
    </submittedName>
</protein>